<dbReference type="SUPFAM" id="SSF53448">
    <property type="entry name" value="Nucleotide-diphospho-sugar transferases"/>
    <property type="match status" value="1"/>
</dbReference>
<dbReference type="OrthoDB" id="9800276at2"/>
<keyword evidence="2" id="KW-1003">Cell membrane</keyword>
<evidence type="ECO:0000256" key="4">
    <source>
        <dbReference type="ARBA" id="ARBA00022679"/>
    </source>
</evidence>
<dbReference type="PANTHER" id="PTHR43646">
    <property type="entry name" value="GLYCOSYLTRANSFERASE"/>
    <property type="match status" value="1"/>
</dbReference>
<feature type="transmembrane region" description="Helical" evidence="6">
    <location>
        <begin position="298"/>
        <end position="322"/>
    </location>
</feature>
<evidence type="ECO:0000259" key="7">
    <source>
        <dbReference type="Pfam" id="PF00535"/>
    </source>
</evidence>
<dbReference type="STRING" id="1178516.AWR27_06915"/>
<evidence type="ECO:0000256" key="2">
    <source>
        <dbReference type="ARBA" id="ARBA00022475"/>
    </source>
</evidence>
<dbReference type="Pfam" id="PF00535">
    <property type="entry name" value="Glycos_transf_2"/>
    <property type="match status" value="1"/>
</dbReference>
<evidence type="ECO:0000256" key="3">
    <source>
        <dbReference type="ARBA" id="ARBA00022676"/>
    </source>
</evidence>
<feature type="transmembrane region" description="Helical" evidence="6">
    <location>
        <begin position="259"/>
        <end position="277"/>
    </location>
</feature>
<dbReference type="RefSeq" id="WP_077130524.1">
    <property type="nucleotide sequence ID" value="NZ_CP014263.1"/>
</dbReference>
<keyword evidence="6" id="KW-0812">Transmembrane</keyword>
<reference evidence="8 9" key="1">
    <citation type="submission" date="2016-01" db="EMBL/GenBank/DDBJ databases">
        <authorList>
            <person name="Oliw E.H."/>
        </authorList>
    </citation>
    <scope>NUCLEOTIDE SEQUENCE [LARGE SCALE GENOMIC DNA]</scope>
    <source>
        <strain evidence="8 9">DY10</strain>
    </source>
</reference>
<dbReference type="Proteomes" id="UP000187941">
    <property type="component" value="Chromosome"/>
</dbReference>
<keyword evidence="6" id="KW-1133">Transmembrane helix</keyword>
<evidence type="ECO:0000256" key="5">
    <source>
        <dbReference type="ARBA" id="ARBA00023136"/>
    </source>
</evidence>
<evidence type="ECO:0000313" key="9">
    <source>
        <dbReference type="Proteomes" id="UP000187941"/>
    </source>
</evidence>
<feature type="domain" description="Glycosyltransferase 2-like" evidence="7">
    <location>
        <begin position="11"/>
        <end position="118"/>
    </location>
</feature>
<keyword evidence="4 8" id="KW-0808">Transferase</keyword>
<evidence type="ECO:0000313" key="8">
    <source>
        <dbReference type="EMBL" id="AQG79077.1"/>
    </source>
</evidence>
<keyword evidence="5 6" id="KW-0472">Membrane</keyword>
<protein>
    <submittedName>
        <fullName evidence="8">Glycosyl transferase family 2</fullName>
    </submittedName>
</protein>
<proteinExistence type="predicted"/>
<dbReference type="PANTHER" id="PTHR43646:SF2">
    <property type="entry name" value="GLYCOSYLTRANSFERASE 2-LIKE DOMAIN-CONTAINING PROTEIN"/>
    <property type="match status" value="1"/>
</dbReference>
<dbReference type="Gene3D" id="3.90.550.10">
    <property type="entry name" value="Spore Coat Polysaccharide Biosynthesis Protein SpsA, Chain A"/>
    <property type="match status" value="1"/>
</dbReference>
<gene>
    <name evidence="8" type="ORF">AWR27_06915</name>
</gene>
<keyword evidence="3" id="KW-0328">Glycosyltransferase</keyword>
<accession>A0A1P9WUL9</accession>
<dbReference type="GO" id="GO:0005886">
    <property type="term" value="C:plasma membrane"/>
    <property type="evidence" value="ECO:0007669"/>
    <property type="project" value="UniProtKB-SubCell"/>
</dbReference>
<comment type="subcellular location">
    <subcellularLocation>
        <location evidence="1">Cell membrane</location>
    </subcellularLocation>
</comment>
<dbReference type="InterPro" id="IPR001173">
    <property type="entry name" value="Glyco_trans_2-like"/>
</dbReference>
<dbReference type="KEGG" id="smon:AWR27_06915"/>
<evidence type="ECO:0000256" key="6">
    <source>
        <dbReference type="SAM" id="Phobius"/>
    </source>
</evidence>
<evidence type="ECO:0000256" key="1">
    <source>
        <dbReference type="ARBA" id="ARBA00004236"/>
    </source>
</evidence>
<keyword evidence="9" id="KW-1185">Reference proteome</keyword>
<organism evidence="8 9">
    <name type="scientific">Spirosoma montaniterrae</name>
    <dbReference type="NCBI Taxonomy" id="1178516"/>
    <lineage>
        <taxon>Bacteria</taxon>
        <taxon>Pseudomonadati</taxon>
        <taxon>Bacteroidota</taxon>
        <taxon>Cytophagia</taxon>
        <taxon>Cytophagales</taxon>
        <taxon>Cytophagaceae</taxon>
        <taxon>Spirosoma</taxon>
    </lineage>
</organism>
<dbReference type="InterPro" id="IPR029044">
    <property type="entry name" value="Nucleotide-diphossugar_trans"/>
</dbReference>
<sequence length="334" mass="37279">MPVTESAPTVSILIAARNEASTIANCLRAISQLNKPANTFEVLIGNDQSTDLTADIVASFIADRANYQLIPIQEAVAGLRGKANVLAQLAQQARGQYLFFTDADTQVPPTWLTAMLQPGSPHVGIVTGVTLPEGPRLFHNLQTVDWLYNLTLTALLGHVGIPVTAMGNNMAVNRVAYDAVGGYESLPFSITEDYTLFRAIVSNGFAWQTLLDERVLARTKPVDTLRAFLHQRKRWMRGASELPCWLVTLLYAQHLAGPLLLLLGWFMPALAVGMYITRLMVQATVLSFGMSRLRQTRLWPYALLFELYQLLTGPLSVLFYWWPTRVEWKGRRFD</sequence>
<name>A0A1P9WUL9_9BACT</name>
<dbReference type="EMBL" id="CP014263">
    <property type="protein sequence ID" value="AQG79077.1"/>
    <property type="molecule type" value="Genomic_DNA"/>
</dbReference>
<dbReference type="GO" id="GO:0016757">
    <property type="term" value="F:glycosyltransferase activity"/>
    <property type="evidence" value="ECO:0007669"/>
    <property type="project" value="UniProtKB-KW"/>
</dbReference>
<dbReference type="AlphaFoldDB" id="A0A1P9WUL9"/>